<dbReference type="RefSeq" id="WP_160021608.1">
    <property type="nucleotide sequence ID" value="NZ_VZIZ01000013.1"/>
</dbReference>
<dbReference type="InterPro" id="IPR050767">
    <property type="entry name" value="Sel1_AlgK"/>
</dbReference>
<evidence type="ECO:0000313" key="4">
    <source>
        <dbReference type="Proteomes" id="UP000471465"/>
    </source>
</evidence>
<gene>
    <name evidence="3" type="ORF">FQV37_292</name>
</gene>
<evidence type="ECO:0000256" key="1">
    <source>
        <dbReference type="SAM" id="MobiDB-lite"/>
    </source>
</evidence>
<dbReference type="Pfam" id="PF08238">
    <property type="entry name" value="Sel1"/>
    <property type="match status" value="3"/>
</dbReference>
<comment type="caution">
    <text evidence="3">The sequence shown here is derived from an EMBL/GenBank/DDBJ whole genome shotgun (WGS) entry which is preliminary data.</text>
</comment>
<evidence type="ECO:0000313" key="3">
    <source>
        <dbReference type="EMBL" id="KAF0569099.1"/>
    </source>
</evidence>
<dbReference type="EMBL" id="VZIZ01000013">
    <property type="protein sequence ID" value="KAF0569099.1"/>
    <property type="molecule type" value="Genomic_DNA"/>
</dbReference>
<dbReference type="Proteomes" id="UP000471465">
    <property type="component" value="Unassembled WGS sequence"/>
</dbReference>
<feature type="compositionally biased region" description="Polar residues" evidence="1">
    <location>
        <begin position="211"/>
        <end position="235"/>
    </location>
</feature>
<evidence type="ECO:0000256" key="2">
    <source>
        <dbReference type="SAM" id="Phobius"/>
    </source>
</evidence>
<organism evidence="3 4">
    <name type="scientific">Psychrobacter nivimaris</name>
    <dbReference type="NCBI Taxonomy" id="281738"/>
    <lineage>
        <taxon>Bacteria</taxon>
        <taxon>Pseudomonadati</taxon>
        <taxon>Pseudomonadota</taxon>
        <taxon>Gammaproteobacteria</taxon>
        <taxon>Moraxellales</taxon>
        <taxon>Moraxellaceae</taxon>
        <taxon>Psychrobacter</taxon>
    </lineage>
</organism>
<feature type="region of interest" description="Disordered" evidence="1">
    <location>
        <begin position="210"/>
        <end position="237"/>
    </location>
</feature>
<dbReference type="PANTHER" id="PTHR11102">
    <property type="entry name" value="SEL-1-LIKE PROTEIN"/>
    <property type="match status" value="1"/>
</dbReference>
<dbReference type="SUPFAM" id="SSF81901">
    <property type="entry name" value="HCP-like"/>
    <property type="match status" value="1"/>
</dbReference>
<dbReference type="InterPro" id="IPR011990">
    <property type="entry name" value="TPR-like_helical_dom_sf"/>
</dbReference>
<reference evidence="3 4" key="1">
    <citation type="submission" date="2019-09" db="EMBL/GenBank/DDBJ databases">
        <title>Draft genome sequence of Psychrobacter nivimaris LAMA 639, in search for biotechnological relevant genes.</title>
        <authorList>
            <person name="Lima A.O.S."/>
            <person name="Staloch B.E.K."/>
            <person name="Freitas R.C."/>
            <person name="Niero H."/>
            <person name="Silva M.A.C."/>
        </authorList>
    </citation>
    <scope>NUCLEOTIDE SEQUENCE [LARGE SCALE GENOMIC DNA]</scope>
    <source>
        <strain evidence="3 4">LAMA 639</strain>
    </source>
</reference>
<dbReference type="Gene3D" id="1.25.40.10">
    <property type="entry name" value="Tetratricopeptide repeat domain"/>
    <property type="match status" value="1"/>
</dbReference>
<proteinExistence type="predicted"/>
<feature type="transmembrane region" description="Helical" evidence="2">
    <location>
        <begin position="491"/>
        <end position="508"/>
    </location>
</feature>
<evidence type="ECO:0008006" key="5">
    <source>
        <dbReference type="Google" id="ProtNLM"/>
    </source>
</evidence>
<dbReference type="AlphaFoldDB" id="A0A6N7BYR3"/>
<name>A0A6N7BYR3_9GAMM</name>
<dbReference type="SMART" id="SM00671">
    <property type="entry name" value="SEL1"/>
    <property type="match status" value="2"/>
</dbReference>
<dbReference type="InterPro" id="IPR006597">
    <property type="entry name" value="Sel1-like"/>
</dbReference>
<accession>A0A6N7BYR3</accession>
<keyword evidence="2" id="KW-1133">Transmembrane helix</keyword>
<dbReference type="PANTHER" id="PTHR11102:SF160">
    <property type="entry name" value="ERAD-ASSOCIATED E3 UBIQUITIN-PROTEIN LIGASE COMPONENT HRD3"/>
    <property type="match status" value="1"/>
</dbReference>
<protein>
    <recommendedName>
        <fullName evidence="5">Sel1 repeat family protein</fullName>
    </recommendedName>
</protein>
<sequence>MSASPLTPLDYIAEGYWQDFLAGRSIAGGIAYETELRACTLDESLESLQRVDTLLSQVRRDMIKSGMWDEMTLLVDERYRNFMVFLAFYAGRVLAQQWQNKPHWYGQFELRKRYPELTLITDDFYQHMAVGYDNDGVKERLFFALEPIGLRLFGHIDRQFDAVQGGQVESGLYQAVSLRLPTILSNDVHSLSELTSNKVAINKITTHKATTHQVADSGNPSADSNTHVGTSQSNELLEKPQEVSIGTEHNLANAVVTDGESLAALSAMPDTVTELQTSVVPPESENPIKPELTKVKKPTAKPASPVKNTSTPEMFTQLLVELDEITVPQPTGDVQYQQARKVLDQFEQHIAKQNKSRRQVIFSDDHIAAKNKALLLLQAAAEDGNTAAMLRLAMYELLGEGLTADSDNQKKSGVDWVNQAASKNDSRAQRLLSKMYYQGVGVSQDIDSGKYWLEQAADNGHAEAANLVKQWQQADMLLTTQKQEQHSTKRYQLLIGAIIAVALLIIVII</sequence>
<keyword evidence="2" id="KW-0472">Membrane</keyword>
<keyword evidence="4" id="KW-1185">Reference proteome</keyword>
<keyword evidence="2" id="KW-0812">Transmembrane</keyword>